<evidence type="ECO:0000256" key="4">
    <source>
        <dbReference type="ARBA" id="ARBA00022741"/>
    </source>
</evidence>
<feature type="domain" description="Protein kinase" evidence="11">
    <location>
        <begin position="494"/>
        <end position="842"/>
    </location>
</feature>
<keyword evidence="5 12" id="KW-0418">Kinase</keyword>
<evidence type="ECO:0000256" key="3">
    <source>
        <dbReference type="ARBA" id="ARBA00022679"/>
    </source>
</evidence>
<feature type="region of interest" description="Disordered" evidence="10">
    <location>
        <begin position="890"/>
        <end position="916"/>
    </location>
</feature>
<evidence type="ECO:0000256" key="7">
    <source>
        <dbReference type="ARBA" id="ARBA00047899"/>
    </source>
</evidence>
<dbReference type="PROSITE" id="PS00107">
    <property type="entry name" value="PROTEIN_KINASE_ATP"/>
    <property type="match status" value="1"/>
</dbReference>
<reference evidence="12" key="1">
    <citation type="submission" date="2020-05" db="EMBL/GenBank/DDBJ databases">
        <title>Phylogenomic resolution of chytrid fungi.</title>
        <authorList>
            <person name="Stajich J.E."/>
            <person name="Amses K."/>
            <person name="Simmons R."/>
            <person name="Seto K."/>
            <person name="Myers J."/>
            <person name="Bonds A."/>
            <person name="Quandt C.A."/>
            <person name="Barry K."/>
            <person name="Liu P."/>
            <person name="Grigoriev I."/>
            <person name="Longcore J.E."/>
            <person name="James T.Y."/>
        </authorList>
    </citation>
    <scope>NUCLEOTIDE SEQUENCE</scope>
    <source>
        <strain evidence="12">JEL0318</strain>
    </source>
</reference>
<proteinExistence type="predicted"/>
<comment type="caution">
    <text evidence="12">The sequence shown here is derived from an EMBL/GenBank/DDBJ whole genome shotgun (WGS) entry which is preliminary data.</text>
</comment>
<dbReference type="Proteomes" id="UP001212841">
    <property type="component" value="Unassembled WGS sequence"/>
</dbReference>
<dbReference type="CDD" id="cd13994">
    <property type="entry name" value="STKc_HAL4_like"/>
    <property type="match status" value="1"/>
</dbReference>
<dbReference type="GO" id="GO:0005524">
    <property type="term" value="F:ATP binding"/>
    <property type="evidence" value="ECO:0007669"/>
    <property type="project" value="UniProtKB-UniRule"/>
</dbReference>
<feature type="region of interest" description="Disordered" evidence="10">
    <location>
        <begin position="272"/>
        <end position="294"/>
    </location>
</feature>
<feature type="region of interest" description="Disordered" evidence="10">
    <location>
        <begin position="449"/>
        <end position="479"/>
    </location>
</feature>
<evidence type="ECO:0000259" key="11">
    <source>
        <dbReference type="PROSITE" id="PS50011"/>
    </source>
</evidence>
<comment type="catalytic activity">
    <reaction evidence="8">
        <text>L-seryl-[protein] + ATP = O-phospho-L-seryl-[protein] + ADP + H(+)</text>
        <dbReference type="Rhea" id="RHEA:17989"/>
        <dbReference type="Rhea" id="RHEA-COMP:9863"/>
        <dbReference type="Rhea" id="RHEA-COMP:11604"/>
        <dbReference type="ChEBI" id="CHEBI:15378"/>
        <dbReference type="ChEBI" id="CHEBI:29999"/>
        <dbReference type="ChEBI" id="CHEBI:30616"/>
        <dbReference type="ChEBI" id="CHEBI:83421"/>
        <dbReference type="ChEBI" id="CHEBI:456216"/>
        <dbReference type="EC" id="2.7.11.1"/>
    </reaction>
</comment>
<dbReference type="InterPro" id="IPR011009">
    <property type="entry name" value="Kinase-like_dom_sf"/>
</dbReference>
<dbReference type="Pfam" id="PF00069">
    <property type="entry name" value="Pkinase"/>
    <property type="match status" value="1"/>
</dbReference>
<evidence type="ECO:0000313" key="13">
    <source>
        <dbReference type="Proteomes" id="UP001212841"/>
    </source>
</evidence>
<dbReference type="AlphaFoldDB" id="A0AAD5SHI6"/>
<evidence type="ECO:0000256" key="8">
    <source>
        <dbReference type="ARBA" id="ARBA00048679"/>
    </source>
</evidence>
<evidence type="ECO:0000256" key="9">
    <source>
        <dbReference type="PROSITE-ProRule" id="PRU10141"/>
    </source>
</evidence>
<protein>
    <recommendedName>
        <fullName evidence="1">non-specific serine/threonine protein kinase</fullName>
        <ecNumber evidence="1">2.7.11.1</ecNumber>
    </recommendedName>
</protein>
<evidence type="ECO:0000256" key="2">
    <source>
        <dbReference type="ARBA" id="ARBA00022527"/>
    </source>
</evidence>
<dbReference type="GO" id="GO:0004674">
    <property type="term" value="F:protein serine/threonine kinase activity"/>
    <property type="evidence" value="ECO:0007669"/>
    <property type="project" value="UniProtKB-KW"/>
</dbReference>
<dbReference type="PROSITE" id="PS00108">
    <property type="entry name" value="PROTEIN_KINASE_ST"/>
    <property type="match status" value="1"/>
</dbReference>
<feature type="compositionally biased region" description="Low complexity" evidence="10">
    <location>
        <begin position="172"/>
        <end position="183"/>
    </location>
</feature>
<sequence length="916" mass="98757">MSAIIQHPDTLPDRESGLLELGDGVRQDGPHGQPNGVVGSDEGDGTTSHVENGLEGETVRLPANATVNGISAPEILIKEASALSLAPDDRSSSHDARSTLLLVAPQARGGVAGLHPIVELGSLESLADKMISSASQVDRKLPPLADGDGASEEADAPRASVSSVGEGMGGKSHSTTSAWRSSSELGVPYHGSREWTQSSSKSEEGRTTGGHGSESSGTESSDDEDDHDEQQQCSTYIFHPAFDQKKNNFIQRLLHPKAASAHEDIIVARGSTAGAGPQSAQPTKGEGSDVSEKDASEAAVIEILHYPGSVHRDHSLPTHAHQLPSRPSSRAESLISKLLHIQLRQQNGTDSDTDGRSMSPSASEEFSQNEATTPLKSPGSPATIKDTHIRSSTQERPSLFRNKSVDRKFLNEHSIRARGADGTLTPGSHDGDHDFSHLFKDLVVTRHKRSATQTNMARPDLSELGNRPGSASGDKPARGLIKSNSEASMAEKYGKVKEVLGKGANATVKLAHIEKEGEKLYAVKEFRKRRKDESQKEYVKKLVAEFCISSNMHHENVVETVDLIQDENQHWCEVMEYVAGGDLYSQIQSGTIKDLDEINCLFKQLIHGVAYLHEVGVAHRDLKPENLLLDAQNRILKITDFGTSEVFRTCFEKTARKAKGLCGSEPYIAPEGWAGGEYEGPKVDMWSCGIILYIMLYRSIPWRSSRYNDPHYSDYLKRRKVIIPSRTNTPAPPPPVVLPDAAIPLSAPSNTSAETPQSSNQCIDTLTTPRLSSTQSPALASIQSPNLTPTSPPLHPAPQTTYQGYPPFDRQPPGPRRILYALLDPNPQTRWSATELLSDPWFKSLEFCRIIKPEGQEGAGAGEAVQAQAAGGAGTGGAGATGGTVKYQAVGHKHTPPAGILGRKRTQSARNEESGW</sequence>
<evidence type="ECO:0000256" key="5">
    <source>
        <dbReference type="ARBA" id="ARBA00022777"/>
    </source>
</evidence>
<feature type="compositionally biased region" description="Basic and acidic residues" evidence="10">
    <location>
        <begin position="10"/>
        <end position="29"/>
    </location>
</feature>
<dbReference type="Gene3D" id="1.10.510.10">
    <property type="entry name" value="Transferase(Phosphotransferase) domain 1"/>
    <property type="match status" value="1"/>
</dbReference>
<keyword evidence="2" id="KW-0723">Serine/threonine-protein kinase</keyword>
<feature type="binding site" evidence="9">
    <location>
        <position position="524"/>
    </location>
    <ligand>
        <name>ATP</name>
        <dbReference type="ChEBI" id="CHEBI:30616"/>
    </ligand>
</feature>
<dbReference type="GO" id="GO:0005829">
    <property type="term" value="C:cytosol"/>
    <property type="evidence" value="ECO:0007669"/>
    <property type="project" value="TreeGrafter"/>
</dbReference>
<evidence type="ECO:0000313" key="12">
    <source>
        <dbReference type="EMBL" id="KAJ3055542.1"/>
    </source>
</evidence>
<dbReference type="InterPro" id="IPR017441">
    <property type="entry name" value="Protein_kinase_ATP_BS"/>
</dbReference>
<keyword evidence="3" id="KW-0808">Transferase</keyword>
<keyword evidence="13" id="KW-1185">Reference proteome</keyword>
<name>A0AAD5SHI6_9FUNG</name>
<organism evidence="12 13">
    <name type="scientific">Rhizophlyctis rosea</name>
    <dbReference type="NCBI Taxonomy" id="64517"/>
    <lineage>
        <taxon>Eukaryota</taxon>
        <taxon>Fungi</taxon>
        <taxon>Fungi incertae sedis</taxon>
        <taxon>Chytridiomycota</taxon>
        <taxon>Chytridiomycota incertae sedis</taxon>
        <taxon>Chytridiomycetes</taxon>
        <taxon>Rhizophlyctidales</taxon>
        <taxon>Rhizophlyctidaceae</taxon>
        <taxon>Rhizophlyctis</taxon>
    </lineage>
</organism>
<dbReference type="PANTHER" id="PTHR24343:SF558">
    <property type="entry name" value="PROTEIN KINASE DOMAIN-CONTAINING PROTEIN"/>
    <property type="match status" value="1"/>
</dbReference>
<dbReference type="InterPro" id="IPR000719">
    <property type="entry name" value="Prot_kinase_dom"/>
</dbReference>
<evidence type="ECO:0000256" key="10">
    <source>
        <dbReference type="SAM" id="MobiDB-lite"/>
    </source>
</evidence>
<feature type="compositionally biased region" description="Polar residues" evidence="10">
    <location>
        <begin position="747"/>
        <end position="789"/>
    </location>
</feature>
<feature type="region of interest" description="Disordered" evidence="10">
    <location>
        <begin position="744"/>
        <end position="796"/>
    </location>
</feature>
<dbReference type="EC" id="2.7.11.1" evidence="1"/>
<evidence type="ECO:0000256" key="1">
    <source>
        <dbReference type="ARBA" id="ARBA00012513"/>
    </source>
</evidence>
<dbReference type="EMBL" id="JADGJD010000073">
    <property type="protein sequence ID" value="KAJ3055542.1"/>
    <property type="molecule type" value="Genomic_DNA"/>
</dbReference>
<dbReference type="SUPFAM" id="SSF56112">
    <property type="entry name" value="Protein kinase-like (PK-like)"/>
    <property type="match status" value="1"/>
</dbReference>
<accession>A0AAD5SHI6</accession>
<keyword evidence="4 9" id="KW-0547">Nucleotide-binding</keyword>
<evidence type="ECO:0000256" key="6">
    <source>
        <dbReference type="ARBA" id="ARBA00022840"/>
    </source>
</evidence>
<feature type="compositionally biased region" description="Polar residues" evidence="10">
    <location>
        <begin position="345"/>
        <end position="375"/>
    </location>
</feature>
<dbReference type="PANTHER" id="PTHR24343">
    <property type="entry name" value="SERINE/THREONINE KINASE"/>
    <property type="match status" value="1"/>
</dbReference>
<feature type="region of interest" description="Disordered" evidence="10">
    <location>
        <begin position="138"/>
        <end position="230"/>
    </location>
</feature>
<feature type="region of interest" description="Disordered" evidence="10">
    <location>
        <begin position="1"/>
        <end position="48"/>
    </location>
</feature>
<keyword evidence="6 9" id="KW-0067">ATP-binding</keyword>
<dbReference type="InterPro" id="IPR008271">
    <property type="entry name" value="Ser/Thr_kinase_AS"/>
</dbReference>
<feature type="region of interest" description="Disordered" evidence="10">
    <location>
        <begin position="345"/>
        <end position="405"/>
    </location>
</feature>
<dbReference type="SMART" id="SM00220">
    <property type="entry name" value="S_TKc"/>
    <property type="match status" value="1"/>
</dbReference>
<gene>
    <name evidence="12" type="primary">SAT4_2</name>
    <name evidence="12" type="ORF">HK097_010150</name>
</gene>
<comment type="catalytic activity">
    <reaction evidence="7">
        <text>L-threonyl-[protein] + ATP = O-phospho-L-threonyl-[protein] + ADP + H(+)</text>
        <dbReference type="Rhea" id="RHEA:46608"/>
        <dbReference type="Rhea" id="RHEA-COMP:11060"/>
        <dbReference type="Rhea" id="RHEA-COMP:11605"/>
        <dbReference type="ChEBI" id="CHEBI:15378"/>
        <dbReference type="ChEBI" id="CHEBI:30013"/>
        <dbReference type="ChEBI" id="CHEBI:30616"/>
        <dbReference type="ChEBI" id="CHEBI:61977"/>
        <dbReference type="ChEBI" id="CHEBI:456216"/>
        <dbReference type="EC" id="2.7.11.1"/>
    </reaction>
</comment>
<feature type="region of interest" description="Disordered" evidence="10">
    <location>
        <begin position="310"/>
        <end position="332"/>
    </location>
</feature>
<dbReference type="PROSITE" id="PS50011">
    <property type="entry name" value="PROTEIN_KINASE_DOM"/>
    <property type="match status" value="1"/>
</dbReference>
<dbReference type="Gene3D" id="3.30.200.20">
    <property type="entry name" value="Phosphorylase Kinase, domain 1"/>
    <property type="match status" value="1"/>
</dbReference>